<keyword evidence="9" id="KW-0406">Ion transport</keyword>
<keyword evidence="12 19" id="KW-0675">Receptor</keyword>
<dbReference type="InterPro" id="IPR010105">
    <property type="entry name" value="TonB_sidphr_rcpt"/>
</dbReference>
<dbReference type="GO" id="GO:0038023">
    <property type="term" value="F:signaling receptor activity"/>
    <property type="evidence" value="ECO:0007669"/>
    <property type="project" value="InterPro"/>
</dbReference>
<dbReference type="NCBIfam" id="TIGR01783">
    <property type="entry name" value="TonB-siderophor"/>
    <property type="match status" value="1"/>
</dbReference>
<gene>
    <name evidence="19" type="ORF">NEE01_04810</name>
</gene>
<evidence type="ECO:0000256" key="12">
    <source>
        <dbReference type="ARBA" id="ARBA00023170"/>
    </source>
</evidence>
<dbReference type="AlphaFoldDB" id="A0AA41ZCG5"/>
<evidence type="ECO:0000256" key="10">
    <source>
        <dbReference type="ARBA" id="ARBA00023077"/>
    </source>
</evidence>
<evidence type="ECO:0000313" key="20">
    <source>
        <dbReference type="Proteomes" id="UP001165565"/>
    </source>
</evidence>
<keyword evidence="5" id="KW-0410">Iron transport</keyword>
<feature type="domain" description="TonB-dependent receptor-like beta-barrel" evidence="17">
    <location>
        <begin position="241"/>
        <end position="686"/>
    </location>
</feature>
<evidence type="ECO:0000256" key="13">
    <source>
        <dbReference type="ARBA" id="ARBA00023237"/>
    </source>
</evidence>
<evidence type="ECO:0000256" key="6">
    <source>
        <dbReference type="ARBA" id="ARBA00022692"/>
    </source>
</evidence>
<dbReference type="EMBL" id="JANFAV010000002">
    <property type="protein sequence ID" value="MCW6534101.1"/>
    <property type="molecule type" value="Genomic_DNA"/>
</dbReference>
<comment type="caution">
    <text evidence="19">The sequence shown here is derived from an EMBL/GenBank/DDBJ whole genome shotgun (WGS) entry which is preliminary data.</text>
</comment>
<feature type="chain" id="PRO_5041415028" evidence="16">
    <location>
        <begin position="24"/>
        <end position="719"/>
    </location>
</feature>
<evidence type="ECO:0000256" key="8">
    <source>
        <dbReference type="ARBA" id="ARBA00023004"/>
    </source>
</evidence>
<proteinExistence type="inferred from homology"/>
<evidence type="ECO:0000256" key="1">
    <source>
        <dbReference type="ARBA" id="ARBA00004571"/>
    </source>
</evidence>
<keyword evidence="6 14" id="KW-0812">Transmembrane</keyword>
<evidence type="ECO:0000256" key="5">
    <source>
        <dbReference type="ARBA" id="ARBA00022496"/>
    </source>
</evidence>
<keyword evidence="10 15" id="KW-0798">TonB box</keyword>
<reference evidence="19" key="1">
    <citation type="submission" date="2022-06" db="EMBL/GenBank/DDBJ databases">
        <title>Sphingomonas sp. nov. isolated from rhizosphere soil of tomato.</title>
        <authorList>
            <person name="Dong H."/>
            <person name="Gao R."/>
        </authorList>
    </citation>
    <scope>NUCLEOTIDE SEQUENCE</scope>
    <source>
        <strain evidence="19">MMSM24</strain>
    </source>
</reference>
<dbReference type="PANTHER" id="PTHR32552">
    <property type="entry name" value="FERRICHROME IRON RECEPTOR-RELATED"/>
    <property type="match status" value="1"/>
</dbReference>
<dbReference type="InterPro" id="IPR039426">
    <property type="entry name" value="TonB-dep_rcpt-like"/>
</dbReference>
<dbReference type="CDD" id="cd01347">
    <property type="entry name" value="ligand_gated_channel"/>
    <property type="match status" value="1"/>
</dbReference>
<evidence type="ECO:0000256" key="9">
    <source>
        <dbReference type="ARBA" id="ARBA00023065"/>
    </source>
</evidence>
<keyword evidence="4 14" id="KW-1134">Transmembrane beta strand</keyword>
<keyword evidence="20" id="KW-1185">Reference proteome</keyword>
<evidence type="ECO:0000256" key="16">
    <source>
        <dbReference type="SAM" id="SignalP"/>
    </source>
</evidence>
<feature type="signal peptide" evidence="16">
    <location>
        <begin position="1"/>
        <end position="23"/>
    </location>
</feature>
<dbReference type="InterPro" id="IPR037066">
    <property type="entry name" value="Plug_dom_sf"/>
</dbReference>
<organism evidence="19 20">
    <name type="scientific">Sphingomonas lycopersici</name>
    <dbReference type="NCBI Taxonomy" id="2951807"/>
    <lineage>
        <taxon>Bacteria</taxon>
        <taxon>Pseudomonadati</taxon>
        <taxon>Pseudomonadota</taxon>
        <taxon>Alphaproteobacteria</taxon>
        <taxon>Sphingomonadales</taxon>
        <taxon>Sphingomonadaceae</taxon>
        <taxon>Sphingomonas</taxon>
    </lineage>
</organism>
<dbReference type="GO" id="GO:0009279">
    <property type="term" value="C:cell outer membrane"/>
    <property type="evidence" value="ECO:0007669"/>
    <property type="project" value="UniProtKB-SubCell"/>
</dbReference>
<dbReference type="RefSeq" id="WP_265268068.1">
    <property type="nucleotide sequence ID" value="NZ_JANFAV010000002.1"/>
</dbReference>
<evidence type="ECO:0000256" key="14">
    <source>
        <dbReference type="PROSITE-ProRule" id="PRU01360"/>
    </source>
</evidence>
<keyword evidence="7 16" id="KW-0732">Signal</keyword>
<evidence type="ECO:0000256" key="15">
    <source>
        <dbReference type="RuleBase" id="RU003357"/>
    </source>
</evidence>
<dbReference type="SUPFAM" id="SSF56935">
    <property type="entry name" value="Porins"/>
    <property type="match status" value="1"/>
</dbReference>
<evidence type="ECO:0000256" key="7">
    <source>
        <dbReference type="ARBA" id="ARBA00022729"/>
    </source>
</evidence>
<evidence type="ECO:0000256" key="3">
    <source>
        <dbReference type="ARBA" id="ARBA00022448"/>
    </source>
</evidence>
<dbReference type="PANTHER" id="PTHR32552:SF68">
    <property type="entry name" value="FERRICHROME OUTER MEMBRANE TRANSPORTER_PHAGE RECEPTOR"/>
    <property type="match status" value="1"/>
</dbReference>
<keyword evidence="8" id="KW-0408">Iron</keyword>
<dbReference type="Gene3D" id="2.40.170.20">
    <property type="entry name" value="TonB-dependent receptor, beta-barrel domain"/>
    <property type="match status" value="1"/>
</dbReference>
<accession>A0AA41ZCG5</accession>
<keyword evidence="11 14" id="KW-0472">Membrane</keyword>
<evidence type="ECO:0000256" key="2">
    <source>
        <dbReference type="ARBA" id="ARBA00009810"/>
    </source>
</evidence>
<evidence type="ECO:0000313" key="19">
    <source>
        <dbReference type="EMBL" id="MCW6534101.1"/>
    </source>
</evidence>
<sequence length="719" mass="76820">MRARPRNSLFVGAILLASNASTAAIAAPRATDDAAPADNADEVVVRGERVVGQASSGTKSDTPIVETPQSISVVSSADISQLGLANLNQALRYVAGVTPESRGANAEIYDQFKLRGFDAPRYLDGLRVFDSPTGYANPQVDVSRIDRIEVVKGPASVLYGQSSPGGLVAISSKLPLDQQFYGAVSGTYGTYNLYNVDADIGGWIDRNVLWRLYGAVNGADTQQSFGKRRRATVSGAVTIGAGSDTSLTVLAAYSHDPQNGNYGSAPALGTLFANPNGKIATQFADGEPGDFFRREQAALTYIFTHRFSEDWAFRSSGRYQYASTDLGAIYQTGVATDATLTTFGRAAYATDEKLNNWTFDNQLSGRFRTGPLTHQVMIGVDRQVAHSTEIAAFGDTVNGIAVTPINAFHPGYGTTPVPLTPGAIGTPGSYDAKLRQTGLYAQDQISWGGLRVTLSGRHDWAETENGASQRDRKFTWRAGALYMTPIGVAPYVSYSTSFQPQLGQVLRGDGTTTGASPSLGRQIEAGVKYQPPGTAILLTAAWFRIEQTNLLTAVPNSIYSTQSGKVRSQGVEAEATVPLPHGFTARAAFSHQIVKTVADADPANIGKGLIGVGRGNAAFNLDWAPEAGSLAGLKLGGGLRWVDKVYAGSDSHTPSYTLFDALLRYDLGRANPSLKGLEIGLNATNIFDRKYLTSCYLSSVGWCWYGQRRTVQGTIGFRW</sequence>
<evidence type="ECO:0000256" key="4">
    <source>
        <dbReference type="ARBA" id="ARBA00022452"/>
    </source>
</evidence>
<dbReference type="Pfam" id="PF07715">
    <property type="entry name" value="Plug"/>
    <property type="match status" value="1"/>
</dbReference>
<protein>
    <submittedName>
        <fullName evidence="19">TonB-dependent siderophore receptor</fullName>
    </submittedName>
</protein>
<evidence type="ECO:0000256" key="11">
    <source>
        <dbReference type="ARBA" id="ARBA00023136"/>
    </source>
</evidence>
<dbReference type="Gene3D" id="2.170.130.10">
    <property type="entry name" value="TonB-dependent receptor, plug domain"/>
    <property type="match status" value="1"/>
</dbReference>
<dbReference type="PROSITE" id="PS52016">
    <property type="entry name" value="TONB_DEPENDENT_REC_3"/>
    <property type="match status" value="1"/>
</dbReference>
<comment type="similarity">
    <text evidence="2 14 15">Belongs to the TonB-dependent receptor family.</text>
</comment>
<feature type="domain" description="TonB-dependent receptor plug" evidence="18">
    <location>
        <begin position="65"/>
        <end position="166"/>
    </location>
</feature>
<dbReference type="GO" id="GO:0015891">
    <property type="term" value="P:siderophore transport"/>
    <property type="evidence" value="ECO:0007669"/>
    <property type="project" value="InterPro"/>
</dbReference>
<keyword evidence="3 14" id="KW-0813">Transport</keyword>
<dbReference type="Proteomes" id="UP001165565">
    <property type="component" value="Unassembled WGS sequence"/>
</dbReference>
<comment type="subcellular location">
    <subcellularLocation>
        <location evidence="1 14">Cell outer membrane</location>
        <topology evidence="1 14">Multi-pass membrane protein</topology>
    </subcellularLocation>
</comment>
<dbReference type="InterPro" id="IPR036942">
    <property type="entry name" value="Beta-barrel_TonB_sf"/>
</dbReference>
<dbReference type="Pfam" id="PF00593">
    <property type="entry name" value="TonB_dep_Rec_b-barrel"/>
    <property type="match status" value="1"/>
</dbReference>
<keyword evidence="13 14" id="KW-0998">Cell outer membrane</keyword>
<evidence type="ECO:0000259" key="17">
    <source>
        <dbReference type="Pfam" id="PF00593"/>
    </source>
</evidence>
<dbReference type="InterPro" id="IPR012910">
    <property type="entry name" value="Plug_dom"/>
</dbReference>
<dbReference type="InterPro" id="IPR000531">
    <property type="entry name" value="Beta-barrel_TonB"/>
</dbReference>
<name>A0AA41ZCG5_9SPHN</name>
<dbReference type="GO" id="GO:0015344">
    <property type="term" value="F:siderophore uptake transmembrane transporter activity"/>
    <property type="evidence" value="ECO:0007669"/>
    <property type="project" value="TreeGrafter"/>
</dbReference>
<evidence type="ECO:0000259" key="18">
    <source>
        <dbReference type="Pfam" id="PF07715"/>
    </source>
</evidence>
<dbReference type="FunFam" id="2.170.130.10:FF:000001">
    <property type="entry name" value="Catecholate siderophore TonB-dependent receptor"/>
    <property type="match status" value="1"/>
</dbReference>